<evidence type="ECO:0000256" key="5">
    <source>
        <dbReference type="PROSITE-ProRule" id="PRU10007"/>
    </source>
</evidence>
<comment type="catalytic activity">
    <reaction evidence="4">
        <text>an aldehyde + NAD(+) + H2O = a carboxylate + NADH + 2 H(+)</text>
        <dbReference type="Rhea" id="RHEA:16185"/>
        <dbReference type="ChEBI" id="CHEBI:15377"/>
        <dbReference type="ChEBI" id="CHEBI:15378"/>
        <dbReference type="ChEBI" id="CHEBI:17478"/>
        <dbReference type="ChEBI" id="CHEBI:29067"/>
        <dbReference type="ChEBI" id="CHEBI:57540"/>
        <dbReference type="ChEBI" id="CHEBI:57945"/>
        <dbReference type="EC" id="1.2.1.3"/>
    </reaction>
</comment>
<evidence type="ECO:0000256" key="4">
    <source>
        <dbReference type="ARBA" id="ARBA00049194"/>
    </source>
</evidence>
<evidence type="ECO:0000313" key="10">
    <source>
        <dbReference type="Proteomes" id="UP001320245"/>
    </source>
</evidence>
<keyword evidence="10" id="KW-1185">Reference proteome</keyword>
<evidence type="ECO:0000256" key="7">
    <source>
        <dbReference type="SAM" id="MobiDB-lite"/>
    </source>
</evidence>
<feature type="active site" evidence="5">
    <location>
        <position position="258"/>
    </location>
</feature>
<dbReference type="PANTHER" id="PTHR11699">
    <property type="entry name" value="ALDEHYDE DEHYDROGENASE-RELATED"/>
    <property type="match status" value="1"/>
</dbReference>
<dbReference type="EC" id="1.2.1.3" evidence="3"/>
<evidence type="ECO:0000256" key="1">
    <source>
        <dbReference type="ARBA" id="ARBA00009986"/>
    </source>
</evidence>
<dbReference type="InterPro" id="IPR044086">
    <property type="entry name" value="LUC3-like"/>
</dbReference>
<reference evidence="9 10" key="1">
    <citation type="journal article" date="2023" name="PLoS ONE">
        <title>Cytospora paraplurivora sp. nov. isolated from orchards with fruit tree decline syndrome in Ontario, Canada.</title>
        <authorList>
            <person name="Ilyukhin E."/>
            <person name="Nguyen H.D.T."/>
            <person name="Castle A.J."/>
            <person name="Ellouze W."/>
        </authorList>
    </citation>
    <scope>NUCLEOTIDE SEQUENCE [LARGE SCALE GENOMIC DNA]</scope>
    <source>
        <strain evidence="9 10">FDS-564</strain>
    </source>
</reference>
<proteinExistence type="inferred from homology"/>
<dbReference type="InterPro" id="IPR015590">
    <property type="entry name" value="Aldehyde_DH_dom"/>
</dbReference>
<feature type="region of interest" description="Disordered" evidence="7">
    <location>
        <begin position="30"/>
        <end position="49"/>
    </location>
</feature>
<feature type="domain" description="Aldehyde dehydrogenase" evidence="8">
    <location>
        <begin position="35"/>
        <end position="482"/>
    </location>
</feature>
<feature type="compositionally biased region" description="Polar residues" evidence="7">
    <location>
        <begin position="30"/>
        <end position="43"/>
    </location>
</feature>
<organism evidence="9 10">
    <name type="scientific">Cytospora paraplurivora</name>
    <dbReference type="NCBI Taxonomy" id="2898453"/>
    <lineage>
        <taxon>Eukaryota</taxon>
        <taxon>Fungi</taxon>
        <taxon>Dikarya</taxon>
        <taxon>Ascomycota</taxon>
        <taxon>Pezizomycotina</taxon>
        <taxon>Sordariomycetes</taxon>
        <taxon>Sordariomycetidae</taxon>
        <taxon>Diaporthales</taxon>
        <taxon>Cytosporaceae</taxon>
        <taxon>Cytospora</taxon>
    </lineage>
</organism>
<dbReference type="InterPro" id="IPR029510">
    <property type="entry name" value="Ald_DH_CS_GLU"/>
</dbReference>
<name>A0AAN9YF08_9PEZI</name>
<dbReference type="Pfam" id="PF00171">
    <property type="entry name" value="Aldedh"/>
    <property type="match status" value="1"/>
</dbReference>
<keyword evidence="2 6" id="KW-0560">Oxidoreductase</keyword>
<comment type="similarity">
    <text evidence="1 6">Belongs to the aldehyde dehydrogenase family.</text>
</comment>
<dbReference type="Proteomes" id="UP001320245">
    <property type="component" value="Unassembled WGS sequence"/>
</dbReference>
<dbReference type="FunFam" id="3.40.605.10:FF:000007">
    <property type="entry name" value="NAD/NADP-dependent betaine aldehyde dehydrogenase"/>
    <property type="match status" value="1"/>
</dbReference>
<protein>
    <recommendedName>
        <fullName evidence="3">aldehyde dehydrogenase (NAD(+))</fullName>
        <ecNumber evidence="3">1.2.1.3</ecNumber>
    </recommendedName>
</protein>
<dbReference type="Gene3D" id="3.40.605.10">
    <property type="entry name" value="Aldehyde Dehydrogenase, Chain A, domain 1"/>
    <property type="match status" value="1"/>
</dbReference>
<comment type="caution">
    <text evidence="9">The sequence shown here is derived from an EMBL/GenBank/DDBJ whole genome shotgun (WGS) entry which is preliminary data.</text>
</comment>
<evidence type="ECO:0000256" key="6">
    <source>
        <dbReference type="RuleBase" id="RU003345"/>
    </source>
</evidence>
<gene>
    <name evidence="9" type="ORF">SLS53_006154</name>
</gene>
<evidence type="ECO:0000259" key="8">
    <source>
        <dbReference type="Pfam" id="PF00171"/>
    </source>
</evidence>
<dbReference type="SUPFAM" id="SSF53720">
    <property type="entry name" value="ALDH-like"/>
    <property type="match status" value="1"/>
</dbReference>
<evidence type="ECO:0000256" key="2">
    <source>
        <dbReference type="ARBA" id="ARBA00023002"/>
    </source>
</evidence>
<dbReference type="InterPro" id="IPR016162">
    <property type="entry name" value="Ald_DH_N"/>
</dbReference>
<dbReference type="Gene3D" id="3.40.309.10">
    <property type="entry name" value="Aldehyde Dehydrogenase, Chain A, domain 2"/>
    <property type="match status" value="1"/>
</dbReference>
<dbReference type="CDD" id="cd07106">
    <property type="entry name" value="ALDH_AldA-AAD23400"/>
    <property type="match status" value="1"/>
</dbReference>
<dbReference type="PROSITE" id="PS00687">
    <property type="entry name" value="ALDEHYDE_DEHYDR_GLU"/>
    <property type="match status" value="1"/>
</dbReference>
<evidence type="ECO:0000313" key="9">
    <source>
        <dbReference type="EMBL" id="KAK7738343.1"/>
    </source>
</evidence>
<sequence>MDYRVNFTTKKLIGELIPQRFTNVINSELTTTKKTRHGQNPSTEEALPDVPLSGQAEVDQAVAAARAAFPAWSHKSWDERAAHLHLLADAIEANQVEIRDLLIAECGKPVSTADMEVKYSIAHLRGTAELRIFDQTVEDTAERTAVVRYRSIGVGCTIVPWNWPLLIGIGKLGPGMLAGNTIIVKPSPFAPYALIKIAELGTKIFPPGVLQVLSGDESLGPLLTRHPGIDKVSFTGSTATGKRVAKTAGDTMKRVTLELGGNDAAIILPDVDIAKVAPQISKLALLSAGQICMSIKRVYVHESIYEEFLTAMVDYIRNNLKHGPASDPATFVGPVQNGVQHEKVLELYEAAEKEGWVVALGGLKERRKGKGFYLPPTIIDDPAEGSRIEVEEPFGPILPVMRWSDEDAIVRRANRMEAALGASVWSSDIAKATKLANKLEAGSIWVNTHFEIGPHMPFGGHKHSGLGMEWGVVGLKEWCNPQSFWTRKT</sequence>
<dbReference type="AlphaFoldDB" id="A0AAN9YF08"/>
<evidence type="ECO:0000256" key="3">
    <source>
        <dbReference type="ARBA" id="ARBA00024226"/>
    </source>
</evidence>
<dbReference type="InterPro" id="IPR016163">
    <property type="entry name" value="Ald_DH_C"/>
</dbReference>
<dbReference type="InterPro" id="IPR016161">
    <property type="entry name" value="Ald_DH/histidinol_DH"/>
</dbReference>
<dbReference type="EMBL" id="JAJSPL020000026">
    <property type="protein sequence ID" value="KAK7738343.1"/>
    <property type="molecule type" value="Genomic_DNA"/>
</dbReference>
<dbReference type="GO" id="GO:0004029">
    <property type="term" value="F:aldehyde dehydrogenase (NAD+) activity"/>
    <property type="evidence" value="ECO:0007669"/>
    <property type="project" value="UniProtKB-EC"/>
</dbReference>
<accession>A0AAN9YF08</accession>